<sequence>MNTKVHPSITVDTSFDAKEVREVAWSPMRPSSAVSDSFMFALGDHLPYLPPPNYNSVSSPTVKSFGTFNRNNSFEQDVNFSNGRTLKVKNDSKGIMSRDLDLFHSTVLCREFLEEYNVKPRVFLIVKGYTWKSPSSPTFKGNDHGTMDLNRGQNFSMVFELTKQINTFGEFTKPPGQFSKLHGNDSSTESVIDDQINEFVYKNPTMKGLTMKKICVLPRNEIVKNMRELIESQGFQGQLKFRFHEMSDLVRIRKPTEEEKPPKTPLTPKWTTKLIRSISGKSNSSEDHEHVAEDEFYIYSKFHMKTPVKDWVQSFIKPVFNIVHNE</sequence>
<evidence type="ECO:0000313" key="2">
    <source>
        <dbReference type="Proteomes" id="UP000070444"/>
    </source>
</evidence>
<name>A0A137P5F1_CONC2</name>
<protein>
    <submittedName>
        <fullName evidence="1">Uncharacterized protein</fullName>
    </submittedName>
</protein>
<dbReference type="EMBL" id="KQ964508">
    <property type="protein sequence ID" value="KXN70238.1"/>
    <property type="molecule type" value="Genomic_DNA"/>
</dbReference>
<accession>A0A137P5F1</accession>
<organism evidence="1 2">
    <name type="scientific">Conidiobolus coronatus (strain ATCC 28846 / CBS 209.66 / NRRL 28638)</name>
    <name type="common">Delacroixia coronata</name>
    <dbReference type="NCBI Taxonomy" id="796925"/>
    <lineage>
        <taxon>Eukaryota</taxon>
        <taxon>Fungi</taxon>
        <taxon>Fungi incertae sedis</taxon>
        <taxon>Zoopagomycota</taxon>
        <taxon>Entomophthoromycotina</taxon>
        <taxon>Entomophthoromycetes</taxon>
        <taxon>Entomophthorales</taxon>
        <taxon>Ancylistaceae</taxon>
        <taxon>Conidiobolus</taxon>
    </lineage>
</organism>
<reference evidence="1 2" key="1">
    <citation type="journal article" date="2015" name="Genome Biol. Evol.">
        <title>Phylogenomic analyses indicate that early fungi evolved digesting cell walls of algal ancestors of land plants.</title>
        <authorList>
            <person name="Chang Y."/>
            <person name="Wang S."/>
            <person name="Sekimoto S."/>
            <person name="Aerts A.L."/>
            <person name="Choi C."/>
            <person name="Clum A."/>
            <person name="LaButti K.M."/>
            <person name="Lindquist E.A."/>
            <person name="Yee Ngan C."/>
            <person name="Ohm R.A."/>
            <person name="Salamov A.A."/>
            <person name="Grigoriev I.V."/>
            <person name="Spatafora J.W."/>
            <person name="Berbee M.L."/>
        </authorList>
    </citation>
    <scope>NUCLEOTIDE SEQUENCE [LARGE SCALE GENOMIC DNA]</scope>
    <source>
        <strain evidence="1 2">NRRL 28638</strain>
    </source>
</reference>
<gene>
    <name evidence="1" type="ORF">CONCODRAFT_170931</name>
</gene>
<dbReference type="AlphaFoldDB" id="A0A137P5F1"/>
<keyword evidence="2" id="KW-1185">Reference proteome</keyword>
<evidence type="ECO:0000313" key="1">
    <source>
        <dbReference type="EMBL" id="KXN70238.1"/>
    </source>
</evidence>
<dbReference type="Proteomes" id="UP000070444">
    <property type="component" value="Unassembled WGS sequence"/>
</dbReference>
<proteinExistence type="predicted"/>